<evidence type="ECO:0000256" key="1">
    <source>
        <dbReference type="ARBA" id="ARBA00000213"/>
    </source>
</evidence>
<gene>
    <name evidence="12" type="ORF">HERILL_LOCUS9670</name>
</gene>
<keyword evidence="13" id="KW-1185">Reference proteome</keyword>
<comment type="similarity">
    <text evidence="2 8">Belongs to the type IA topoisomerase family.</text>
</comment>
<dbReference type="Gene3D" id="1.10.290.10">
    <property type="entry name" value="Topoisomerase I, domain 4"/>
    <property type="match status" value="1"/>
</dbReference>
<dbReference type="Gene3D" id="1.10.460.10">
    <property type="entry name" value="Topoisomerase I, domain 2"/>
    <property type="match status" value="1"/>
</dbReference>
<dbReference type="GO" id="GO:0003677">
    <property type="term" value="F:DNA binding"/>
    <property type="evidence" value="ECO:0007669"/>
    <property type="project" value="UniProtKB-KW"/>
</dbReference>
<dbReference type="PROSITE" id="PS52039">
    <property type="entry name" value="TOPO_IA_2"/>
    <property type="match status" value="1"/>
</dbReference>
<dbReference type="OrthoDB" id="430051at2759"/>
<dbReference type="Gene3D" id="2.70.20.10">
    <property type="entry name" value="Topoisomerase I, domain 3"/>
    <property type="match status" value="1"/>
</dbReference>
<dbReference type="CDD" id="cd03362">
    <property type="entry name" value="TOPRIM_TopoIA_TopoIII"/>
    <property type="match status" value="1"/>
</dbReference>
<dbReference type="FunCoup" id="A0A7R8UTT1">
    <property type="interactions" value="2069"/>
</dbReference>
<dbReference type="InterPro" id="IPR013826">
    <property type="entry name" value="Topo_IA_cen_sub3"/>
</dbReference>
<dbReference type="SMART" id="SM00436">
    <property type="entry name" value="TOP1Bc"/>
    <property type="match status" value="1"/>
</dbReference>
<dbReference type="EMBL" id="LR899012">
    <property type="protein sequence ID" value="CAD7086934.1"/>
    <property type="molecule type" value="Genomic_DNA"/>
</dbReference>
<dbReference type="GO" id="GO:0003917">
    <property type="term" value="F:DNA topoisomerase type I (single strand cut, ATP-independent) activity"/>
    <property type="evidence" value="ECO:0007669"/>
    <property type="project" value="UniProtKB-EC"/>
</dbReference>
<evidence type="ECO:0000256" key="4">
    <source>
        <dbReference type="ARBA" id="ARBA00023029"/>
    </source>
</evidence>
<keyword evidence="6 8" id="KW-0413">Isomerase</keyword>
<dbReference type="InParanoid" id="A0A7R8UTT1"/>
<dbReference type="InterPro" id="IPR013497">
    <property type="entry name" value="Topo_IA_cen"/>
</dbReference>
<feature type="domain" description="Toprim" evidence="10">
    <location>
        <begin position="3"/>
        <end position="152"/>
    </location>
</feature>
<organism evidence="12 13">
    <name type="scientific">Hermetia illucens</name>
    <name type="common">Black soldier fly</name>
    <dbReference type="NCBI Taxonomy" id="343691"/>
    <lineage>
        <taxon>Eukaryota</taxon>
        <taxon>Metazoa</taxon>
        <taxon>Ecdysozoa</taxon>
        <taxon>Arthropoda</taxon>
        <taxon>Hexapoda</taxon>
        <taxon>Insecta</taxon>
        <taxon>Pterygota</taxon>
        <taxon>Neoptera</taxon>
        <taxon>Endopterygota</taxon>
        <taxon>Diptera</taxon>
        <taxon>Brachycera</taxon>
        <taxon>Stratiomyomorpha</taxon>
        <taxon>Stratiomyidae</taxon>
        <taxon>Hermetiinae</taxon>
        <taxon>Hermetia</taxon>
    </lineage>
</organism>
<dbReference type="FunFam" id="3.40.50.140:FF:000002">
    <property type="entry name" value="DNA topoisomerase"/>
    <property type="match status" value="1"/>
</dbReference>
<accession>A0A7R8UTT1</accession>
<dbReference type="InterPro" id="IPR003601">
    <property type="entry name" value="Topo_IA_2"/>
</dbReference>
<evidence type="ECO:0000256" key="7">
    <source>
        <dbReference type="ARBA" id="ARBA00056363"/>
    </source>
</evidence>
<dbReference type="SMART" id="SM00437">
    <property type="entry name" value="TOP1Ac"/>
    <property type="match status" value="1"/>
</dbReference>
<dbReference type="Pfam" id="PF23546">
    <property type="entry name" value="Zn_ribbon_TOP3B"/>
    <property type="match status" value="1"/>
</dbReference>
<dbReference type="FunFam" id="1.10.290.10:FF:000001">
    <property type="entry name" value="DNA topoisomerase"/>
    <property type="match status" value="1"/>
</dbReference>
<proteinExistence type="inferred from homology"/>
<dbReference type="GO" id="GO:0005634">
    <property type="term" value="C:nucleus"/>
    <property type="evidence" value="ECO:0007669"/>
    <property type="project" value="TreeGrafter"/>
</dbReference>
<protein>
    <recommendedName>
        <fullName evidence="3 8">DNA topoisomerase</fullName>
        <ecNumber evidence="3 8">5.6.2.1</ecNumber>
    </recommendedName>
</protein>
<dbReference type="CDD" id="cd00186">
    <property type="entry name" value="TOP1Ac"/>
    <property type="match status" value="1"/>
</dbReference>
<dbReference type="InterPro" id="IPR013824">
    <property type="entry name" value="Topo_IA_cen_sub1"/>
</dbReference>
<dbReference type="SMART" id="SM00493">
    <property type="entry name" value="TOPRIM"/>
    <property type="match status" value="1"/>
</dbReference>
<evidence type="ECO:0000313" key="12">
    <source>
        <dbReference type="EMBL" id="CAD7086934.1"/>
    </source>
</evidence>
<dbReference type="Pfam" id="PF01131">
    <property type="entry name" value="Topoisom_bac"/>
    <property type="match status" value="1"/>
</dbReference>
<dbReference type="GO" id="GO:0006310">
    <property type="term" value="P:DNA recombination"/>
    <property type="evidence" value="ECO:0007669"/>
    <property type="project" value="TreeGrafter"/>
</dbReference>
<comment type="function">
    <text evidence="8">Introduces a single-strand break via transesterification at a target site in duplex DNA. Releases the supercoiling and torsional tension of DNA introduced during the DNA replication and transcription by transiently cleaving and rejoining one strand of the DNA duplex. The scissile phosphodiester is attacked by the catalytic tyrosine of the enzyme, resulting in the formation of a DNA-(5'-phosphotyrosyl)-enzyme intermediate and the expulsion of a 3'-OH DNA strand.</text>
</comment>
<dbReference type="AlphaFoldDB" id="A0A7R8UTT1"/>
<reference evidence="12 13" key="1">
    <citation type="submission" date="2020-11" db="EMBL/GenBank/DDBJ databases">
        <authorList>
            <person name="Wallbank WR R."/>
            <person name="Pardo Diaz C."/>
            <person name="Kozak K."/>
            <person name="Martin S."/>
            <person name="Jiggins C."/>
            <person name="Moest M."/>
            <person name="Warren A I."/>
            <person name="Generalovic N T."/>
            <person name="Byers J.R.P. K."/>
            <person name="Montejo-Kovacevich G."/>
            <person name="Yen C E."/>
        </authorList>
    </citation>
    <scope>NUCLEOTIDE SEQUENCE [LARGE SCALE GENOMIC DNA]</scope>
</reference>
<feature type="domain" description="Topo IA-type catalytic" evidence="11">
    <location>
        <begin position="169"/>
        <end position="588"/>
    </location>
</feature>
<dbReference type="Pfam" id="PF01751">
    <property type="entry name" value="Toprim"/>
    <property type="match status" value="1"/>
</dbReference>
<dbReference type="GO" id="GO:0006265">
    <property type="term" value="P:DNA topological change"/>
    <property type="evidence" value="ECO:0007669"/>
    <property type="project" value="InterPro"/>
</dbReference>
<dbReference type="InterPro" id="IPR034144">
    <property type="entry name" value="TOPRIM_TopoIII"/>
</dbReference>
<dbReference type="PROSITE" id="PS00396">
    <property type="entry name" value="TOPO_IA_1"/>
    <property type="match status" value="1"/>
</dbReference>
<dbReference type="GO" id="GO:0006281">
    <property type="term" value="P:DNA repair"/>
    <property type="evidence" value="ECO:0007669"/>
    <property type="project" value="TreeGrafter"/>
</dbReference>
<dbReference type="InterPro" id="IPR006171">
    <property type="entry name" value="TOPRIM_dom"/>
</dbReference>
<evidence type="ECO:0000313" key="13">
    <source>
        <dbReference type="Proteomes" id="UP000594454"/>
    </source>
</evidence>
<sequence length="855" mass="95668">MKSVLMVAEKPSLAASLANILSNGRNSTRKGSNNACSVHEWSGNFRNENVHFKMTSVCGHVMTLDFVGKYNSWDKVDPVELFSCPTEKKEATAKLRMPAYLAQEAKGCDYLVLWLDCDKEGENICFEVMNSVSRIIRNVFSDSVTYRAHFSAITEKDVKHAMANLGHPNENEAKSVDARQELDLRIGCAFTRFQTKFFQGRYGDLDSSLISYGPCQTPTLGFCVKRHDDIQTFKPESFWYLQMYAGNPEVALEWARGRVFKKEIAMMFLNKVKESKEAKVESVSSKELYKGRPQALNTVELMKAASAGLGLGPHTAMQIAEKLYTQGYISYPRTETTQYPANFDLMGVVKILQNSSEFGEEARNIANDFNPPRKGVDCGDHPPITPMKLGNRSDFDNDAWRIYDYICRHFLGTISRDLKYKSTTATLKVGMESFSCTTSVLLDPGFTRVMTWQAFGKNESNPPFVEGEMVAINDVKMIESQTGPPDYLTESELISLMEKHGIGTDASIPVHINNICQRNYVTIASGRKLIPTTLGIVLVHGYQKIDAELVLPTMRSEVEKMLNLIARGSADYKSVLRHAVEIFRLKFLYFVQNISHMDGLFEVSFSPLAESGKAHSRCGKCRRYMKYIQTKPARLHCSHCDETYSLPNGGNVRVYRELKCPLDDFELLAFSSGTKGRSYPLCPYCYNHPPFRDMPRNSGCNMCSHPNCAHSLYTLGISSCVECESGVLVLDCTSAPSSWKLCCNRCDVIINVFKNATKVQVDEGRCDCGAQMVNVTYKSEKTKFKDGSEEKTGCIFCSPDFSHLVEKHRAIVSRPAIVNVRGRGRGGGPGGKSRGTRGRAKQPKDKMAQLAAYFV</sequence>
<dbReference type="Proteomes" id="UP000594454">
    <property type="component" value="Chromosome 4"/>
</dbReference>
<dbReference type="PANTHER" id="PTHR11390">
    <property type="entry name" value="PROKARYOTIC DNA TOPOISOMERASE"/>
    <property type="match status" value="1"/>
</dbReference>
<comment type="catalytic activity">
    <reaction evidence="1 8">
        <text>ATP-independent breakage of single-stranded DNA, followed by passage and rejoining.</text>
        <dbReference type="EC" id="5.6.2.1"/>
    </reaction>
</comment>
<evidence type="ECO:0000256" key="8">
    <source>
        <dbReference type="RuleBase" id="RU362092"/>
    </source>
</evidence>
<evidence type="ECO:0000259" key="10">
    <source>
        <dbReference type="PROSITE" id="PS50880"/>
    </source>
</evidence>
<evidence type="ECO:0000256" key="2">
    <source>
        <dbReference type="ARBA" id="ARBA00009446"/>
    </source>
</evidence>
<keyword evidence="5 8" id="KW-0238">DNA-binding</keyword>
<dbReference type="InterPro" id="IPR003602">
    <property type="entry name" value="Topo_IA_DNA-bd_dom"/>
</dbReference>
<dbReference type="PRINTS" id="PR00417">
    <property type="entry name" value="PRTPISMRASEI"/>
</dbReference>
<dbReference type="EC" id="5.6.2.1" evidence="3 8"/>
<keyword evidence="4 8" id="KW-0799">Topoisomerase</keyword>
<feature type="region of interest" description="Disordered" evidence="9">
    <location>
        <begin position="820"/>
        <end position="843"/>
    </location>
</feature>
<evidence type="ECO:0000256" key="9">
    <source>
        <dbReference type="SAM" id="MobiDB-lite"/>
    </source>
</evidence>
<dbReference type="InterPro" id="IPR000380">
    <property type="entry name" value="Topo_IA"/>
</dbReference>
<dbReference type="SUPFAM" id="SSF56712">
    <property type="entry name" value="Prokaryotic type I DNA topoisomerase"/>
    <property type="match status" value="1"/>
</dbReference>
<dbReference type="PROSITE" id="PS50880">
    <property type="entry name" value="TOPRIM"/>
    <property type="match status" value="1"/>
</dbReference>
<dbReference type="InterPro" id="IPR013825">
    <property type="entry name" value="Topo_IA_cen_sub2"/>
</dbReference>
<evidence type="ECO:0000259" key="11">
    <source>
        <dbReference type="PROSITE" id="PS52039"/>
    </source>
</evidence>
<dbReference type="Gene3D" id="3.40.50.140">
    <property type="match status" value="1"/>
</dbReference>
<comment type="function">
    <text evidence="7">Releases the supercoiling and torsional tension of DNA introduced during the DNA replication and transcription by transiently cleaving and rejoining one strand of the DNA duplex. Introduces a single-strand break via transesterification at a target site in duplex DNA. The scissile phosphodiester is attacked by the catalytic tyrosine of the enzyme, resulting in the formation of a DNA-(5'-phosphotyrosyl)-enzyme intermediate and the expulsion of a 3'-OH DNA strand. The free DNA strand than undergoes passage around the unbroken strand thus removing DNA supercoils. Finally, in the religation step, the DNA 3'-OH attacks the covalent intermediate to expel the active-site tyrosine and restore the DNA phosphodiester backbone. Weakly relaxes negative supercoils and displays a distinct preference for binding single-stranded DNA.</text>
</comment>
<dbReference type="InterPro" id="IPR023406">
    <property type="entry name" value="Topo_IA_AS"/>
</dbReference>
<dbReference type="PANTHER" id="PTHR11390:SF20">
    <property type="entry name" value="DNA TOPOISOMERASE 3-BETA-1"/>
    <property type="match status" value="1"/>
</dbReference>
<name>A0A7R8UTT1_HERIL</name>
<evidence type="ECO:0000256" key="5">
    <source>
        <dbReference type="ARBA" id="ARBA00023125"/>
    </source>
</evidence>
<evidence type="ECO:0000256" key="6">
    <source>
        <dbReference type="ARBA" id="ARBA00023235"/>
    </source>
</evidence>
<evidence type="ECO:0000256" key="3">
    <source>
        <dbReference type="ARBA" id="ARBA00012891"/>
    </source>
</evidence>
<dbReference type="InterPro" id="IPR023405">
    <property type="entry name" value="Topo_IA_core_domain"/>
</dbReference>
<dbReference type="InterPro" id="IPR056452">
    <property type="entry name" value="Zn_ribbon_TOP3B"/>
</dbReference>
<dbReference type="OMA" id="VIHNVYS"/>